<dbReference type="AlphaFoldDB" id="A0AAD4H2B8"/>
<evidence type="ECO:0000313" key="2">
    <source>
        <dbReference type="Proteomes" id="UP001194580"/>
    </source>
</evidence>
<organism evidence="1 2">
    <name type="scientific">Linnemannia exigua</name>
    <dbReference type="NCBI Taxonomy" id="604196"/>
    <lineage>
        <taxon>Eukaryota</taxon>
        <taxon>Fungi</taxon>
        <taxon>Fungi incertae sedis</taxon>
        <taxon>Mucoromycota</taxon>
        <taxon>Mortierellomycotina</taxon>
        <taxon>Mortierellomycetes</taxon>
        <taxon>Mortierellales</taxon>
        <taxon>Mortierellaceae</taxon>
        <taxon>Linnemannia</taxon>
    </lineage>
</organism>
<dbReference type="Proteomes" id="UP001194580">
    <property type="component" value="Unassembled WGS sequence"/>
</dbReference>
<sequence length="115" mass="13331">MPLYCGMDRVVPEWFLPSKRYYIHGFLGGLWVLLETPARQSALVLHFTRFMMESLWRRGLKAGVVSEWKKGRGEMVLFGCSMAVIMGVFETTRTGEAKLERKTYIQSMLNMIFVD</sequence>
<dbReference type="EMBL" id="JAAAIL010001775">
    <property type="protein sequence ID" value="KAG0265236.1"/>
    <property type="molecule type" value="Genomic_DNA"/>
</dbReference>
<proteinExistence type="predicted"/>
<comment type="caution">
    <text evidence="1">The sequence shown here is derived from an EMBL/GenBank/DDBJ whole genome shotgun (WGS) entry which is preliminary data.</text>
</comment>
<evidence type="ECO:0000313" key="1">
    <source>
        <dbReference type="EMBL" id="KAG0265236.1"/>
    </source>
</evidence>
<accession>A0AAD4H2B8</accession>
<keyword evidence="2" id="KW-1185">Reference proteome</keyword>
<gene>
    <name evidence="1" type="ORF">BGZ95_003391</name>
</gene>
<name>A0AAD4H2B8_9FUNG</name>
<reference evidence="1" key="1">
    <citation type="journal article" date="2020" name="Fungal Divers.">
        <title>Resolving the Mortierellaceae phylogeny through synthesis of multi-gene phylogenetics and phylogenomics.</title>
        <authorList>
            <person name="Vandepol N."/>
            <person name="Liber J."/>
            <person name="Desiro A."/>
            <person name="Na H."/>
            <person name="Kennedy M."/>
            <person name="Barry K."/>
            <person name="Grigoriev I.V."/>
            <person name="Miller A.N."/>
            <person name="O'Donnell K."/>
            <person name="Stajich J.E."/>
            <person name="Bonito G."/>
        </authorList>
    </citation>
    <scope>NUCLEOTIDE SEQUENCE</scope>
    <source>
        <strain evidence="1">NRRL 28262</strain>
    </source>
</reference>
<protein>
    <submittedName>
        <fullName evidence="1">Uncharacterized protein</fullName>
    </submittedName>
</protein>